<gene>
    <name evidence="2" type="ORF">EVAR_43858_1</name>
</gene>
<dbReference type="Proteomes" id="UP000299102">
    <property type="component" value="Unassembled WGS sequence"/>
</dbReference>
<dbReference type="AlphaFoldDB" id="A0A4C1X159"/>
<feature type="compositionally biased region" description="Basic residues" evidence="1">
    <location>
        <begin position="1"/>
        <end position="22"/>
    </location>
</feature>
<proteinExistence type="predicted"/>
<evidence type="ECO:0000313" key="2">
    <source>
        <dbReference type="EMBL" id="GBP56094.1"/>
    </source>
</evidence>
<evidence type="ECO:0000313" key="3">
    <source>
        <dbReference type="Proteomes" id="UP000299102"/>
    </source>
</evidence>
<comment type="caution">
    <text evidence="2">The sequence shown here is derived from an EMBL/GenBank/DDBJ whole genome shotgun (WGS) entry which is preliminary data.</text>
</comment>
<dbReference type="EMBL" id="BGZK01000684">
    <property type="protein sequence ID" value="GBP56094.1"/>
    <property type="molecule type" value="Genomic_DNA"/>
</dbReference>
<sequence length="208" mass="23488">MTPHHRRTHTRTGYHRQYRHAIGKPGSRAVDWTTLGQLGRSTKPDQLSRSREFRRPTSVHHPIKYTTPTRESDDRHPHTRRFVEQVFSQLYYITTLAPPGTAAPGRAPRHAFPLQIRGWIAFENRTEIRITINNMMNRYEGMKLMILGLLALAACACARTTSRQSASPVRAQSITSLSDRVSGSRLVIIVSYSAICDLYSQCLASSSG</sequence>
<accession>A0A4C1X159</accession>
<feature type="compositionally biased region" description="Basic and acidic residues" evidence="1">
    <location>
        <begin position="42"/>
        <end position="55"/>
    </location>
</feature>
<evidence type="ECO:0000256" key="1">
    <source>
        <dbReference type="SAM" id="MobiDB-lite"/>
    </source>
</evidence>
<name>A0A4C1X159_EUMVA</name>
<keyword evidence="3" id="KW-1185">Reference proteome</keyword>
<organism evidence="2 3">
    <name type="scientific">Eumeta variegata</name>
    <name type="common">Bagworm moth</name>
    <name type="synonym">Eumeta japonica</name>
    <dbReference type="NCBI Taxonomy" id="151549"/>
    <lineage>
        <taxon>Eukaryota</taxon>
        <taxon>Metazoa</taxon>
        <taxon>Ecdysozoa</taxon>
        <taxon>Arthropoda</taxon>
        <taxon>Hexapoda</taxon>
        <taxon>Insecta</taxon>
        <taxon>Pterygota</taxon>
        <taxon>Neoptera</taxon>
        <taxon>Endopterygota</taxon>
        <taxon>Lepidoptera</taxon>
        <taxon>Glossata</taxon>
        <taxon>Ditrysia</taxon>
        <taxon>Tineoidea</taxon>
        <taxon>Psychidae</taxon>
        <taxon>Oiketicinae</taxon>
        <taxon>Eumeta</taxon>
    </lineage>
</organism>
<reference evidence="2 3" key="1">
    <citation type="journal article" date="2019" name="Commun. Biol.">
        <title>The bagworm genome reveals a unique fibroin gene that provides high tensile strength.</title>
        <authorList>
            <person name="Kono N."/>
            <person name="Nakamura H."/>
            <person name="Ohtoshi R."/>
            <person name="Tomita M."/>
            <person name="Numata K."/>
            <person name="Arakawa K."/>
        </authorList>
    </citation>
    <scope>NUCLEOTIDE SEQUENCE [LARGE SCALE GENOMIC DNA]</scope>
</reference>
<protein>
    <submittedName>
        <fullName evidence="2">Uncharacterized protein</fullName>
    </submittedName>
</protein>
<feature type="region of interest" description="Disordered" evidence="1">
    <location>
        <begin position="1"/>
        <end position="77"/>
    </location>
</feature>